<gene>
    <name evidence="3" type="ORF">JKP88DRAFT_248132</name>
</gene>
<dbReference type="PANTHER" id="PTHR43215">
    <property type="entry name" value="RADIAL SPOKE HEAD 1 HOMOLOG"/>
    <property type="match status" value="1"/>
</dbReference>
<evidence type="ECO:0000313" key="4">
    <source>
        <dbReference type="Proteomes" id="UP000664859"/>
    </source>
</evidence>
<feature type="region of interest" description="Disordered" evidence="2">
    <location>
        <begin position="446"/>
        <end position="469"/>
    </location>
</feature>
<reference evidence="3" key="1">
    <citation type="submission" date="2021-02" db="EMBL/GenBank/DDBJ databases">
        <title>First Annotated Genome of the Yellow-green Alga Tribonema minus.</title>
        <authorList>
            <person name="Mahan K.M."/>
        </authorList>
    </citation>
    <scope>NUCLEOTIDE SEQUENCE</scope>
    <source>
        <strain evidence="3">UTEX B ZZ1240</strain>
    </source>
</reference>
<dbReference type="Pfam" id="PF24681">
    <property type="entry name" value="Kelch_KLHDC2_KLHL20_DRC7"/>
    <property type="match status" value="1"/>
</dbReference>
<keyword evidence="4" id="KW-1185">Reference proteome</keyword>
<dbReference type="AlphaFoldDB" id="A0A835YPX4"/>
<proteinExistence type="predicted"/>
<organism evidence="3 4">
    <name type="scientific">Tribonema minus</name>
    <dbReference type="NCBI Taxonomy" id="303371"/>
    <lineage>
        <taxon>Eukaryota</taxon>
        <taxon>Sar</taxon>
        <taxon>Stramenopiles</taxon>
        <taxon>Ochrophyta</taxon>
        <taxon>PX clade</taxon>
        <taxon>Xanthophyceae</taxon>
        <taxon>Tribonematales</taxon>
        <taxon>Tribonemataceae</taxon>
        <taxon>Tribonema</taxon>
    </lineage>
</organism>
<dbReference type="Gene3D" id="2.20.110.10">
    <property type="entry name" value="Histone H3 K4-specific methyltransferase SET7/9 N-terminal domain"/>
    <property type="match status" value="1"/>
</dbReference>
<keyword evidence="1" id="KW-0677">Repeat</keyword>
<dbReference type="InterPro" id="IPR015915">
    <property type="entry name" value="Kelch-typ_b-propeller"/>
</dbReference>
<protein>
    <submittedName>
        <fullName evidence="3">Uncharacterized protein</fullName>
    </submittedName>
</protein>
<evidence type="ECO:0000256" key="2">
    <source>
        <dbReference type="SAM" id="MobiDB-lite"/>
    </source>
</evidence>
<dbReference type="SUPFAM" id="SSF117281">
    <property type="entry name" value="Kelch motif"/>
    <property type="match status" value="3"/>
</dbReference>
<accession>A0A835YPX4</accession>
<sequence length="826" mass="84034">MTELLPATASGNAKSAEVVWEGASGQADYLASGVSGLKACTLSDGQVCLAGGDPRLYPRLLVSILVKNRWVNVDAASEGQVPTCRCGHALVSGPTPSTFVVFGGQTASASTNEAYMAHLTPGLERLSWRLLGTNPQPIAAVPEKAPPKGKRASATAAAAAPDVVKHPAPRAWHAACIAKLDGARPVLLVHGGIGADSGILNDLWCFDFEQDRWHELQPAGAAPPALCHHTLSAVEDGQRVVLCGGFDGKVRQKTVAVLSLSSMTWTLTSDTGLPPICMHTAVVAPAAAALDSAPPPAAADAPSTAAAAAAAQAAKPRAPLWTTGQGTPPTDHASTAPAAAEVVVKTAVYIIGGVTGCDGQLSADVLALTAAGTVAKVCASNEYAHADAAAPRCGAAATLLGASRLLICGGAGAHGTRLRDCRVLNLSAEQGSAHGLTVLLADESSGSLAPAEEGDEQAAAAAAAPPPPRLELPNGDVYTGAVNAAGQREGSGTCAYASGDSYAGAWSADAPHGRGKMVFASSSSGGGGAERCGSAGGSAAARLPPLAQYSGEWDRGVIHGLGEAVFATAAAPAAAGGASGAGASACAAAAALRSYSGDWERGVPSGQGGGAFCNGSEYVGRWAEGAPHGRGQLTLGGSVFQGDWERGELHRGTQDTPKWRYEGGFRALLREGEGRCDYADGSVYMAAACDAEKRRAAQHHPQRCVQRAARLQTWWLVNSNSSVCAHKHSPKLSHPVRCRAACAPPTLSRSGAWRSGRANGQGEHRGGVTREVYRGKFVGGERCGAGTCAYPCGDTFEGLWRGGAQHGAGRLRRANGSIEERDWTAG</sequence>
<dbReference type="Proteomes" id="UP000664859">
    <property type="component" value="Unassembled WGS sequence"/>
</dbReference>
<evidence type="ECO:0000313" key="3">
    <source>
        <dbReference type="EMBL" id="KAG5178468.1"/>
    </source>
</evidence>
<dbReference type="SUPFAM" id="SSF82185">
    <property type="entry name" value="Histone H3 K4-specific methyltransferase SET7/9 N-terminal domain"/>
    <property type="match status" value="3"/>
</dbReference>
<evidence type="ECO:0000256" key="1">
    <source>
        <dbReference type="ARBA" id="ARBA00022737"/>
    </source>
</evidence>
<dbReference type="Pfam" id="PF02493">
    <property type="entry name" value="MORN"/>
    <property type="match status" value="8"/>
</dbReference>
<dbReference type="SMART" id="SM00698">
    <property type="entry name" value="MORN"/>
    <property type="match status" value="8"/>
</dbReference>
<comment type="caution">
    <text evidence="3">The sequence shown here is derived from an EMBL/GenBank/DDBJ whole genome shotgun (WGS) entry which is preliminary data.</text>
</comment>
<dbReference type="OrthoDB" id="45365at2759"/>
<dbReference type="InterPro" id="IPR003409">
    <property type="entry name" value="MORN"/>
</dbReference>
<dbReference type="PANTHER" id="PTHR43215:SF14">
    <property type="entry name" value="RADIAL SPOKE HEAD 1 HOMOLOG"/>
    <property type="match status" value="1"/>
</dbReference>
<dbReference type="EMBL" id="JAFCMP010000515">
    <property type="protein sequence ID" value="KAG5178468.1"/>
    <property type="molecule type" value="Genomic_DNA"/>
</dbReference>
<dbReference type="Gene3D" id="2.120.10.80">
    <property type="entry name" value="Kelch-type beta propeller"/>
    <property type="match status" value="3"/>
</dbReference>
<name>A0A835YPX4_9STRA</name>